<keyword evidence="2" id="KW-1185">Reference proteome</keyword>
<dbReference type="Proteomes" id="UP001630127">
    <property type="component" value="Unassembled WGS sequence"/>
</dbReference>
<dbReference type="SUPFAM" id="SSF52058">
    <property type="entry name" value="L domain-like"/>
    <property type="match status" value="1"/>
</dbReference>
<gene>
    <name evidence="1" type="ORF">ACH5RR_040015</name>
</gene>
<comment type="caution">
    <text evidence="1">The sequence shown here is derived from an EMBL/GenBank/DDBJ whole genome shotgun (WGS) entry which is preliminary data.</text>
</comment>
<name>A0ABD2XZZ1_9GENT</name>
<dbReference type="InterPro" id="IPR032675">
    <property type="entry name" value="LRR_dom_sf"/>
</dbReference>
<reference evidence="1 2" key="1">
    <citation type="submission" date="2024-11" db="EMBL/GenBank/DDBJ databases">
        <title>A near-complete genome assembly of Cinchona calisaya.</title>
        <authorList>
            <person name="Lian D.C."/>
            <person name="Zhao X.W."/>
            <person name="Wei L."/>
        </authorList>
    </citation>
    <scope>NUCLEOTIDE SEQUENCE [LARGE SCALE GENOMIC DNA]</scope>
    <source>
        <tissue evidence="1">Nenye</tissue>
    </source>
</reference>
<dbReference type="AlphaFoldDB" id="A0ABD2XZZ1"/>
<evidence type="ECO:0000313" key="1">
    <source>
        <dbReference type="EMBL" id="KAL3500922.1"/>
    </source>
</evidence>
<dbReference type="Gene3D" id="3.80.10.10">
    <property type="entry name" value="Ribonuclease Inhibitor"/>
    <property type="match status" value="1"/>
</dbReference>
<evidence type="ECO:0000313" key="2">
    <source>
        <dbReference type="Proteomes" id="UP001630127"/>
    </source>
</evidence>
<protein>
    <submittedName>
        <fullName evidence="1">Uncharacterized protein</fullName>
    </submittedName>
</protein>
<dbReference type="PANTHER" id="PTHR15140:SF37">
    <property type="entry name" value="UBIQUITIN-LIKE DOMAIN-CONTAINING PROTEIN"/>
    <property type="match status" value="1"/>
</dbReference>
<sequence>MSSLDSLESLEVSATKSLPPNHVEFSFPVALKELVLGGLLLPWSKIQLIEELPNLEVLKLLYNSFKGERWELTDGGLVKLRFLSLENLDVVEWTDTDCGDPFPCLQKLMLTGLSKLEEVPSCLDCISSLEVIMVRQCNDSVKSLVRKIEEEQESYGNENLKIHIN</sequence>
<dbReference type="PANTHER" id="PTHR15140">
    <property type="entry name" value="TUBULIN-SPECIFIC CHAPERONE E"/>
    <property type="match status" value="1"/>
</dbReference>
<accession>A0ABD2XZZ1</accession>
<organism evidence="1 2">
    <name type="scientific">Cinchona calisaya</name>
    <dbReference type="NCBI Taxonomy" id="153742"/>
    <lineage>
        <taxon>Eukaryota</taxon>
        <taxon>Viridiplantae</taxon>
        <taxon>Streptophyta</taxon>
        <taxon>Embryophyta</taxon>
        <taxon>Tracheophyta</taxon>
        <taxon>Spermatophyta</taxon>
        <taxon>Magnoliopsida</taxon>
        <taxon>eudicotyledons</taxon>
        <taxon>Gunneridae</taxon>
        <taxon>Pentapetalae</taxon>
        <taxon>asterids</taxon>
        <taxon>lamiids</taxon>
        <taxon>Gentianales</taxon>
        <taxon>Rubiaceae</taxon>
        <taxon>Cinchonoideae</taxon>
        <taxon>Cinchoneae</taxon>
        <taxon>Cinchona</taxon>
    </lineage>
</organism>
<dbReference type="EMBL" id="JBJUIK010000016">
    <property type="protein sequence ID" value="KAL3500922.1"/>
    <property type="molecule type" value="Genomic_DNA"/>
</dbReference>
<proteinExistence type="predicted"/>